<dbReference type="GO" id="GO:0016020">
    <property type="term" value="C:membrane"/>
    <property type="evidence" value="ECO:0007669"/>
    <property type="project" value="UniProtKB-SubCell"/>
</dbReference>
<dbReference type="RefSeq" id="WP_058370752.1">
    <property type="nucleotide sequence ID" value="NZ_LNTB01000001.1"/>
</dbReference>
<feature type="transmembrane region" description="Helical" evidence="5">
    <location>
        <begin position="34"/>
        <end position="56"/>
    </location>
</feature>
<dbReference type="EMBL" id="LNTB01000001">
    <property type="protein sequence ID" value="KSW12072.1"/>
    <property type="molecule type" value="Genomic_DNA"/>
</dbReference>
<evidence type="ECO:0000256" key="3">
    <source>
        <dbReference type="ARBA" id="ARBA00022989"/>
    </source>
</evidence>
<keyword evidence="7" id="KW-1185">Reference proteome</keyword>
<feature type="transmembrane region" description="Helical" evidence="5">
    <location>
        <begin position="6"/>
        <end position="25"/>
    </location>
</feature>
<comment type="subcellular location">
    <subcellularLocation>
        <location evidence="1">Membrane</location>
        <topology evidence="1">Multi-pass membrane protein</topology>
    </subcellularLocation>
</comment>
<sequence>MNGEALTLLVYLTALVAGMSGLYGVMTARSLVKLFISVEVFFNSVVLTAAYTGLVAGARPGFYSVLLATIMLTIAEIAVVAALLILVYRKKRSMSVDLLKETRG</sequence>
<keyword evidence="4 5" id="KW-0472">Membrane</keyword>
<organism evidence="6 7">
    <name type="scientific">Pyrodictium occultum</name>
    <dbReference type="NCBI Taxonomy" id="2309"/>
    <lineage>
        <taxon>Archaea</taxon>
        <taxon>Thermoproteota</taxon>
        <taxon>Thermoprotei</taxon>
        <taxon>Desulfurococcales</taxon>
        <taxon>Pyrodictiaceae</taxon>
        <taxon>Pyrodictium</taxon>
    </lineage>
</organism>
<evidence type="ECO:0000313" key="7">
    <source>
        <dbReference type="Proteomes" id="UP000053352"/>
    </source>
</evidence>
<keyword evidence="2 5" id="KW-0812">Transmembrane</keyword>
<dbReference type="STRING" id="2309.CF15_04655"/>
<accession>A0A0V8RVM4</accession>
<reference evidence="6 7" key="1">
    <citation type="submission" date="2015-11" db="EMBL/GenBank/DDBJ databases">
        <title>Genome sequence of Pyrodictium occultum PL-19, a marine hyperthermophilic archaeon isolated from Volcano, Italy.</title>
        <authorList>
            <person name="Utturkar S."/>
            <person name="Huber H."/>
            <person name="Leptihn S."/>
            <person name="Brown S."/>
            <person name="Stetter K.O."/>
            <person name="Podar M."/>
        </authorList>
    </citation>
    <scope>NUCLEOTIDE SEQUENCE [LARGE SCALE GENOMIC DNA]</scope>
    <source>
        <strain evidence="6 7">PL-19</strain>
    </source>
</reference>
<proteinExistence type="predicted"/>
<evidence type="ECO:0000256" key="1">
    <source>
        <dbReference type="ARBA" id="ARBA00004141"/>
    </source>
</evidence>
<evidence type="ECO:0000256" key="4">
    <source>
        <dbReference type="ARBA" id="ARBA00023136"/>
    </source>
</evidence>
<comment type="caution">
    <text evidence="6">The sequence shown here is derived from an EMBL/GenBank/DDBJ whole genome shotgun (WGS) entry which is preliminary data.</text>
</comment>
<dbReference type="OrthoDB" id="382768at2157"/>
<dbReference type="AlphaFoldDB" id="A0A0V8RVM4"/>
<dbReference type="InterPro" id="IPR039428">
    <property type="entry name" value="NUOK/Mnh_C1-like"/>
</dbReference>
<evidence type="ECO:0008006" key="8">
    <source>
        <dbReference type="Google" id="ProtNLM"/>
    </source>
</evidence>
<protein>
    <recommendedName>
        <fullName evidence="8">NADH dehydrogenase</fullName>
    </recommendedName>
</protein>
<dbReference type="Pfam" id="PF00420">
    <property type="entry name" value="Oxidored_q2"/>
    <property type="match status" value="1"/>
</dbReference>
<evidence type="ECO:0000313" key="6">
    <source>
        <dbReference type="EMBL" id="KSW12072.1"/>
    </source>
</evidence>
<name>A0A0V8RVM4_PYROC</name>
<dbReference type="Proteomes" id="UP000053352">
    <property type="component" value="Unassembled WGS sequence"/>
</dbReference>
<evidence type="ECO:0000256" key="5">
    <source>
        <dbReference type="SAM" id="Phobius"/>
    </source>
</evidence>
<dbReference type="Gene3D" id="1.10.287.3510">
    <property type="match status" value="1"/>
</dbReference>
<evidence type="ECO:0000256" key="2">
    <source>
        <dbReference type="ARBA" id="ARBA00022692"/>
    </source>
</evidence>
<gene>
    <name evidence="6" type="ORF">CF15_04655</name>
</gene>
<keyword evidence="3 5" id="KW-1133">Transmembrane helix</keyword>
<feature type="transmembrane region" description="Helical" evidence="5">
    <location>
        <begin position="62"/>
        <end position="88"/>
    </location>
</feature>